<dbReference type="Proteomes" id="UP001296943">
    <property type="component" value="Unassembled WGS sequence"/>
</dbReference>
<name>A0ABS2N3C6_9BACI</name>
<gene>
    <name evidence="2" type="ORF">JOC48_003176</name>
</gene>
<feature type="transmembrane region" description="Helical" evidence="1">
    <location>
        <begin position="63"/>
        <end position="83"/>
    </location>
</feature>
<sequence length="215" mass="24449">MGNFYSVNSCKKVIVLTLSVTGWIIIAITLLWYVIVLFSVFYSQLSMNGLYVPEIVNETKSRLVLVFIWTLIVFLFNVGWIKYNNCLPHSKERYDRKTNQILYMHTNIPWSEAVISTIHAQNVLQEAEQIKNSLSVVQPHPNETISNLKKMEPQQLLNLAITLIKSDHLSKGVSILRIILEHPESSALVKQVARIKVSQCLVELGHESFATGLAE</sequence>
<keyword evidence="3" id="KW-1185">Reference proteome</keyword>
<evidence type="ECO:0000256" key="1">
    <source>
        <dbReference type="SAM" id="Phobius"/>
    </source>
</evidence>
<proteinExistence type="predicted"/>
<protein>
    <recommendedName>
        <fullName evidence="4">HEAT repeat domain-containing protein</fullName>
    </recommendedName>
</protein>
<feature type="transmembrane region" description="Helical" evidence="1">
    <location>
        <begin position="20"/>
        <end position="42"/>
    </location>
</feature>
<evidence type="ECO:0000313" key="2">
    <source>
        <dbReference type="EMBL" id="MBM7572645.1"/>
    </source>
</evidence>
<keyword evidence="1" id="KW-1133">Transmembrane helix</keyword>
<accession>A0ABS2N3C6</accession>
<organism evidence="2 3">
    <name type="scientific">Aquibacillus albus</name>
    <dbReference type="NCBI Taxonomy" id="1168171"/>
    <lineage>
        <taxon>Bacteria</taxon>
        <taxon>Bacillati</taxon>
        <taxon>Bacillota</taxon>
        <taxon>Bacilli</taxon>
        <taxon>Bacillales</taxon>
        <taxon>Bacillaceae</taxon>
        <taxon>Aquibacillus</taxon>
    </lineage>
</organism>
<evidence type="ECO:0000313" key="3">
    <source>
        <dbReference type="Proteomes" id="UP001296943"/>
    </source>
</evidence>
<dbReference type="RefSeq" id="WP_204501194.1">
    <property type="nucleotide sequence ID" value="NZ_JAFBDR010000019.1"/>
</dbReference>
<evidence type="ECO:0008006" key="4">
    <source>
        <dbReference type="Google" id="ProtNLM"/>
    </source>
</evidence>
<reference evidence="2 3" key="1">
    <citation type="submission" date="2021-01" db="EMBL/GenBank/DDBJ databases">
        <title>Genomic Encyclopedia of Type Strains, Phase IV (KMG-IV): sequencing the most valuable type-strain genomes for metagenomic binning, comparative biology and taxonomic classification.</title>
        <authorList>
            <person name="Goeker M."/>
        </authorList>
    </citation>
    <scope>NUCLEOTIDE SEQUENCE [LARGE SCALE GENOMIC DNA]</scope>
    <source>
        <strain evidence="2 3">DSM 23711</strain>
    </source>
</reference>
<keyword evidence="1" id="KW-0472">Membrane</keyword>
<keyword evidence="1" id="KW-0812">Transmembrane</keyword>
<comment type="caution">
    <text evidence="2">The sequence shown here is derived from an EMBL/GenBank/DDBJ whole genome shotgun (WGS) entry which is preliminary data.</text>
</comment>
<dbReference type="EMBL" id="JAFBDR010000019">
    <property type="protein sequence ID" value="MBM7572645.1"/>
    <property type="molecule type" value="Genomic_DNA"/>
</dbReference>